<evidence type="ECO:0000313" key="2">
    <source>
        <dbReference type="Proteomes" id="UP000221165"/>
    </source>
</evidence>
<gene>
    <name evidence="1" type="ORF">CSUI_007875</name>
</gene>
<dbReference type="Proteomes" id="UP000221165">
    <property type="component" value="Unassembled WGS sequence"/>
</dbReference>
<dbReference type="GeneID" id="94431229"/>
<dbReference type="VEuPathDB" id="ToxoDB:CSUI_007875"/>
<comment type="caution">
    <text evidence="1">The sequence shown here is derived from an EMBL/GenBank/DDBJ whole genome shotgun (WGS) entry which is preliminary data.</text>
</comment>
<name>A0A2C6KNW2_9APIC</name>
<proteinExistence type="predicted"/>
<keyword evidence="2" id="KW-1185">Reference proteome</keyword>
<protein>
    <submittedName>
        <fullName evidence="1">Uncharacterized protein</fullName>
    </submittedName>
</protein>
<dbReference type="RefSeq" id="XP_067920006.1">
    <property type="nucleotide sequence ID" value="XM_068068018.1"/>
</dbReference>
<reference evidence="1 2" key="1">
    <citation type="journal article" date="2017" name="Int. J. Parasitol.">
        <title>The genome of the protozoan parasite Cystoisospora suis and a reverse vaccinology approach to identify vaccine candidates.</title>
        <authorList>
            <person name="Palmieri N."/>
            <person name="Shrestha A."/>
            <person name="Ruttkowski B."/>
            <person name="Beck T."/>
            <person name="Vogl C."/>
            <person name="Tomley F."/>
            <person name="Blake D.P."/>
            <person name="Joachim A."/>
        </authorList>
    </citation>
    <scope>NUCLEOTIDE SEQUENCE [LARGE SCALE GENOMIC DNA]</scope>
    <source>
        <strain evidence="1 2">Wien I</strain>
    </source>
</reference>
<dbReference type="AlphaFoldDB" id="A0A2C6KNW2"/>
<organism evidence="1 2">
    <name type="scientific">Cystoisospora suis</name>
    <dbReference type="NCBI Taxonomy" id="483139"/>
    <lineage>
        <taxon>Eukaryota</taxon>
        <taxon>Sar</taxon>
        <taxon>Alveolata</taxon>
        <taxon>Apicomplexa</taxon>
        <taxon>Conoidasida</taxon>
        <taxon>Coccidia</taxon>
        <taxon>Eucoccidiorida</taxon>
        <taxon>Eimeriorina</taxon>
        <taxon>Sarcocystidae</taxon>
        <taxon>Cystoisospora</taxon>
    </lineage>
</organism>
<sequence length="53" mass="6077">RVSYSSMTARGTYSFADELQIPRGNMKLLNSGISPPPFDRKRQASWISHMKVY</sequence>
<feature type="non-terminal residue" evidence="1">
    <location>
        <position position="53"/>
    </location>
</feature>
<dbReference type="EMBL" id="MIGC01004237">
    <property type="protein sequence ID" value="PHJ18298.1"/>
    <property type="molecule type" value="Genomic_DNA"/>
</dbReference>
<evidence type="ECO:0000313" key="1">
    <source>
        <dbReference type="EMBL" id="PHJ18298.1"/>
    </source>
</evidence>
<feature type="non-terminal residue" evidence="1">
    <location>
        <position position="1"/>
    </location>
</feature>
<accession>A0A2C6KNW2</accession>